<reference evidence="2" key="1">
    <citation type="submission" date="2022-12" db="EMBL/GenBank/DDBJ databases">
        <authorList>
            <person name="Petersen C."/>
        </authorList>
    </citation>
    <scope>NUCLEOTIDE SEQUENCE</scope>
    <source>
        <strain evidence="2">IBT 29677</strain>
    </source>
</reference>
<comment type="caution">
    <text evidence="2">The sequence shown here is derived from an EMBL/GenBank/DDBJ whole genome shotgun (WGS) entry which is preliminary data.</text>
</comment>
<dbReference type="Proteomes" id="UP001147747">
    <property type="component" value="Unassembled WGS sequence"/>
</dbReference>
<proteinExistence type="predicted"/>
<dbReference type="OrthoDB" id="4366525at2759"/>
<feature type="region of interest" description="Disordered" evidence="1">
    <location>
        <begin position="91"/>
        <end position="173"/>
    </location>
</feature>
<gene>
    <name evidence="2" type="ORF">N7509_003418</name>
</gene>
<feature type="compositionally biased region" description="Polar residues" evidence="1">
    <location>
        <begin position="113"/>
        <end position="138"/>
    </location>
</feature>
<dbReference type="EMBL" id="JAPZBU010000005">
    <property type="protein sequence ID" value="KAJ5403547.1"/>
    <property type="molecule type" value="Genomic_DNA"/>
</dbReference>
<feature type="region of interest" description="Disordered" evidence="1">
    <location>
        <begin position="369"/>
        <end position="412"/>
    </location>
</feature>
<dbReference type="GeneID" id="81367035"/>
<dbReference type="RefSeq" id="XP_056490789.1">
    <property type="nucleotide sequence ID" value="XM_056628055.1"/>
</dbReference>
<name>A0A9W9W534_9EURO</name>
<dbReference type="AlphaFoldDB" id="A0A9W9W534"/>
<evidence type="ECO:0000256" key="1">
    <source>
        <dbReference type="SAM" id="MobiDB-lite"/>
    </source>
</evidence>
<reference evidence="2" key="2">
    <citation type="journal article" date="2023" name="IMA Fungus">
        <title>Comparative genomic study of the Penicillium genus elucidates a diverse pangenome and 15 lateral gene transfer events.</title>
        <authorList>
            <person name="Petersen C."/>
            <person name="Sorensen T."/>
            <person name="Nielsen M.R."/>
            <person name="Sondergaard T.E."/>
            <person name="Sorensen J.L."/>
            <person name="Fitzpatrick D.A."/>
            <person name="Frisvad J.C."/>
            <person name="Nielsen K.L."/>
        </authorList>
    </citation>
    <scope>NUCLEOTIDE SEQUENCE</scope>
    <source>
        <strain evidence="2">IBT 29677</strain>
    </source>
</reference>
<evidence type="ECO:0000313" key="3">
    <source>
        <dbReference type="Proteomes" id="UP001147747"/>
    </source>
</evidence>
<organism evidence="2 3">
    <name type="scientific">Penicillium cosmopolitanum</name>
    <dbReference type="NCBI Taxonomy" id="1131564"/>
    <lineage>
        <taxon>Eukaryota</taxon>
        <taxon>Fungi</taxon>
        <taxon>Dikarya</taxon>
        <taxon>Ascomycota</taxon>
        <taxon>Pezizomycotina</taxon>
        <taxon>Eurotiomycetes</taxon>
        <taxon>Eurotiomycetidae</taxon>
        <taxon>Eurotiales</taxon>
        <taxon>Aspergillaceae</taxon>
        <taxon>Penicillium</taxon>
    </lineage>
</organism>
<protein>
    <submittedName>
        <fullName evidence="2">Uncharacterized protein</fullName>
    </submittedName>
</protein>
<sequence length="523" mass="58633">MLQELLTQLARFYRANEASISAEEVSRCQECLPASEISALDRLFSLFLHHAQQNPTAVTPGHSVSSNLENNEPIAAAAGMATKTVATLKSQSYARNPPSARNHRQVPHESRQHLTSVSERGELQQSLSPRETSNNSQGTSSSDIDTNSTNPSPNTEETPLQDGTIFDSTINKPGFSPTMRRLLESCRTDRGKFLREIEEARAVLPTGQGWEAAIATKVENADLRDRMKIYHRFECYNIYQHVVEAGYHTGTHWIREMRTTLAQKLCEEFPRRFRDQKAANKCLNWVDQGCKYHEWAGHFRRGVRDLGYLIALPLDVPHSAYTSRCTKERMHAVTNVLKVLGINELVAELELAKLGDHIAVTLRDLTGRERREAPGKAPQSPCNSPRSMPNVSGISSPRPTMQPGQNPTPPESLITSLDNRGCSSLDMEIDMEYDFIRGSFDQNESAYACRFLAEDWAVPLNLPFENSTSDNPEPPISRNPLEAMDMSNPDYLRLSTPHGYNDTLESLNEWDGNANYAEGLTQF</sequence>
<keyword evidence="3" id="KW-1185">Reference proteome</keyword>
<feature type="compositionally biased region" description="Polar residues" evidence="1">
    <location>
        <begin position="380"/>
        <end position="405"/>
    </location>
</feature>
<accession>A0A9W9W534</accession>
<feature type="compositionally biased region" description="Low complexity" evidence="1">
    <location>
        <begin position="139"/>
        <end position="152"/>
    </location>
</feature>
<evidence type="ECO:0000313" key="2">
    <source>
        <dbReference type="EMBL" id="KAJ5403547.1"/>
    </source>
</evidence>